<comment type="similarity">
    <text evidence="1 5">Belongs to the glutathione peroxidase family.</text>
</comment>
<organism evidence="6 7">
    <name type="scientific">Spirobacillus cienkowskii</name>
    <dbReference type="NCBI Taxonomy" id="495820"/>
    <lineage>
        <taxon>Bacteria</taxon>
        <taxon>Pseudomonadati</taxon>
        <taxon>Bdellovibrionota</taxon>
        <taxon>Oligoflexia</taxon>
        <taxon>Silvanigrellales</taxon>
        <taxon>Spirobacillus</taxon>
    </lineage>
</organism>
<dbReference type="PIRSF" id="PIRSF000303">
    <property type="entry name" value="Glutathion_perox"/>
    <property type="match status" value="1"/>
</dbReference>
<keyword evidence="7" id="KW-1185">Reference proteome</keyword>
<dbReference type="CDD" id="cd00340">
    <property type="entry name" value="GSH_Peroxidase"/>
    <property type="match status" value="1"/>
</dbReference>
<dbReference type="Gene3D" id="3.40.30.10">
    <property type="entry name" value="Glutaredoxin"/>
    <property type="match status" value="1"/>
</dbReference>
<name>A0A369KNI0_9BACT</name>
<evidence type="ECO:0000256" key="4">
    <source>
        <dbReference type="PIRSR" id="PIRSR000303-1"/>
    </source>
</evidence>
<sequence>MTNESIYNFEVKNIDGHVKRLEEFKGNILLIVNTASKCGFTPQYEGLEKLYKNYNAKGFYVLGFPCNQFGAQEPGDENEIKNFCNLNYQVSFPMFAKVEVNGKNAHPLYQYLKKQSKGLLGTEFIKWNFTKFLIGKNGEVLKRYAPTDTPELISKELDELFG</sequence>
<reference evidence="6" key="1">
    <citation type="submission" date="2018-04" db="EMBL/GenBank/DDBJ databases">
        <title>Draft genome sequence of the Candidatus Spirobacillus cienkowskii, a pathogen of freshwater Daphnia species, reconstructed from hemolymph metagenomic reads.</title>
        <authorList>
            <person name="Bresciani L."/>
            <person name="Lemos L.N."/>
            <person name="Wale N."/>
            <person name="Lin J.Y."/>
            <person name="Fernandes G.R."/>
            <person name="Duffy M.A."/>
            <person name="Rodrigues J.M."/>
        </authorList>
    </citation>
    <scope>NUCLEOTIDE SEQUENCE [LARGE SCALE GENOMIC DNA]</scope>
    <source>
        <strain evidence="6">Binning01</strain>
    </source>
</reference>
<dbReference type="PROSITE" id="PS00460">
    <property type="entry name" value="GLUTATHIONE_PEROXID_1"/>
    <property type="match status" value="1"/>
</dbReference>
<dbReference type="InterPro" id="IPR029760">
    <property type="entry name" value="GPX_CS"/>
</dbReference>
<keyword evidence="3 5" id="KW-0560">Oxidoreductase</keyword>
<comment type="caution">
    <text evidence="6">The sequence shown here is derived from an EMBL/GenBank/DDBJ whole genome shotgun (WGS) entry which is preliminary data.</text>
</comment>
<dbReference type="PRINTS" id="PR01011">
    <property type="entry name" value="GLUTPROXDASE"/>
</dbReference>
<gene>
    <name evidence="6" type="ORF">DCC88_10405</name>
</gene>
<accession>A0A369KNI0</accession>
<proteinExistence type="inferred from homology"/>
<dbReference type="PROSITE" id="PS51355">
    <property type="entry name" value="GLUTATHIONE_PEROXID_3"/>
    <property type="match status" value="1"/>
</dbReference>
<dbReference type="Pfam" id="PF00255">
    <property type="entry name" value="GSHPx"/>
    <property type="match status" value="1"/>
</dbReference>
<dbReference type="Proteomes" id="UP000253934">
    <property type="component" value="Unassembled WGS sequence"/>
</dbReference>
<feature type="active site" evidence="4">
    <location>
        <position position="38"/>
    </location>
</feature>
<protein>
    <recommendedName>
        <fullName evidence="5">Glutathione peroxidase</fullName>
    </recommendedName>
</protein>
<keyword evidence="2 5" id="KW-0575">Peroxidase</keyword>
<evidence type="ECO:0000313" key="7">
    <source>
        <dbReference type="Proteomes" id="UP000253934"/>
    </source>
</evidence>
<dbReference type="FunFam" id="3.40.30.10:FF:000010">
    <property type="entry name" value="Glutathione peroxidase"/>
    <property type="match status" value="1"/>
</dbReference>
<dbReference type="GO" id="GO:0034599">
    <property type="term" value="P:cellular response to oxidative stress"/>
    <property type="evidence" value="ECO:0007669"/>
    <property type="project" value="TreeGrafter"/>
</dbReference>
<dbReference type="PROSITE" id="PS00763">
    <property type="entry name" value="GLUTATHIONE_PEROXID_2"/>
    <property type="match status" value="1"/>
</dbReference>
<evidence type="ECO:0000256" key="2">
    <source>
        <dbReference type="ARBA" id="ARBA00022559"/>
    </source>
</evidence>
<evidence type="ECO:0000256" key="3">
    <source>
        <dbReference type="ARBA" id="ARBA00023002"/>
    </source>
</evidence>
<dbReference type="EMBL" id="QOVW01000087">
    <property type="protein sequence ID" value="RDB35408.1"/>
    <property type="molecule type" value="Genomic_DNA"/>
</dbReference>
<dbReference type="SUPFAM" id="SSF52833">
    <property type="entry name" value="Thioredoxin-like"/>
    <property type="match status" value="1"/>
</dbReference>
<evidence type="ECO:0000256" key="1">
    <source>
        <dbReference type="ARBA" id="ARBA00006926"/>
    </source>
</evidence>
<dbReference type="PANTHER" id="PTHR11592">
    <property type="entry name" value="GLUTATHIONE PEROXIDASE"/>
    <property type="match status" value="1"/>
</dbReference>
<dbReference type="InterPro" id="IPR036249">
    <property type="entry name" value="Thioredoxin-like_sf"/>
</dbReference>
<dbReference type="GO" id="GO:0004601">
    <property type="term" value="F:peroxidase activity"/>
    <property type="evidence" value="ECO:0007669"/>
    <property type="project" value="UniProtKB-KW"/>
</dbReference>
<evidence type="ECO:0000256" key="5">
    <source>
        <dbReference type="RuleBase" id="RU000499"/>
    </source>
</evidence>
<dbReference type="PANTHER" id="PTHR11592:SF78">
    <property type="entry name" value="GLUTATHIONE PEROXIDASE"/>
    <property type="match status" value="1"/>
</dbReference>
<evidence type="ECO:0000313" key="6">
    <source>
        <dbReference type="EMBL" id="RDB35408.1"/>
    </source>
</evidence>
<dbReference type="AlphaFoldDB" id="A0A369KNI0"/>
<dbReference type="InterPro" id="IPR029759">
    <property type="entry name" value="GPX_AS"/>
</dbReference>
<dbReference type="InterPro" id="IPR000889">
    <property type="entry name" value="Glutathione_peroxidase"/>
</dbReference>